<evidence type="ECO:0000256" key="5">
    <source>
        <dbReference type="ARBA" id="ARBA00022989"/>
    </source>
</evidence>
<dbReference type="InterPro" id="IPR004837">
    <property type="entry name" value="NaCa_Exmemb"/>
</dbReference>
<feature type="transmembrane region" description="Helical" evidence="9">
    <location>
        <begin position="421"/>
        <end position="440"/>
    </location>
</feature>
<evidence type="ECO:0000256" key="10">
    <source>
        <dbReference type="SAM" id="SignalP"/>
    </source>
</evidence>
<dbReference type="HOGENOM" id="CLU_023891_0_0_1"/>
<organism evidence="12 13">
    <name type="scientific">Theobroma cacao</name>
    <name type="common">Cacao</name>
    <name type="synonym">Cocoa</name>
    <dbReference type="NCBI Taxonomy" id="3641"/>
    <lineage>
        <taxon>Eukaryota</taxon>
        <taxon>Viridiplantae</taxon>
        <taxon>Streptophyta</taxon>
        <taxon>Embryophyta</taxon>
        <taxon>Tracheophyta</taxon>
        <taxon>Spermatophyta</taxon>
        <taxon>Magnoliopsida</taxon>
        <taxon>eudicotyledons</taxon>
        <taxon>Gunneridae</taxon>
        <taxon>Pentapetalae</taxon>
        <taxon>rosids</taxon>
        <taxon>malvids</taxon>
        <taxon>Malvales</taxon>
        <taxon>Malvaceae</taxon>
        <taxon>Byttnerioideae</taxon>
        <taxon>Theobroma</taxon>
    </lineage>
</organism>
<feature type="transmembrane region" description="Helical" evidence="9">
    <location>
        <begin position="61"/>
        <end position="86"/>
    </location>
</feature>
<accession>A0A061GG20</accession>
<dbReference type="PANTHER" id="PTHR31503:SF80">
    <property type="entry name" value="EF-HAND DOMAIN-CONTAINING PROTEIN"/>
    <property type="match status" value="1"/>
</dbReference>
<name>A0A061GG20_THECC</name>
<evidence type="ECO:0000256" key="8">
    <source>
        <dbReference type="SAM" id="MobiDB-lite"/>
    </source>
</evidence>
<dbReference type="InterPro" id="IPR011992">
    <property type="entry name" value="EF-hand-dom_pair"/>
</dbReference>
<keyword evidence="13" id="KW-1185">Reference proteome</keyword>
<dbReference type="Gramene" id="EOY28087">
    <property type="protein sequence ID" value="EOY28087"/>
    <property type="gene ID" value="TCM_029761"/>
</dbReference>
<keyword evidence="4 9" id="KW-0812">Transmembrane</keyword>
<feature type="transmembrane region" description="Helical" evidence="9">
    <location>
        <begin position="244"/>
        <end position="265"/>
    </location>
</feature>
<evidence type="ECO:0000256" key="1">
    <source>
        <dbReference type="ARBA" id="ARBA00004127"/>
    </source>
</evidence>
<dbReference type="EMBL" id="CM001884">
    <property type="protein sequence ID" value="EOY28087.1"/>
    <property type="molecule type" value="Genomic_DNA"/>
</dbReference>
<dbReference type="PROSITE" id="PS50222">
    <property type="entry name" value="EF_HAND_2"/>
    <property type="match status" value="1"/>
</dbReference>
<feature type="region of interest" description="Disordered" evidence="8">
    <location>
        <begin position="173"/>
        <end position="192"/>
    </location>
</feature>
<dbReference type="PANTHER" id="PTHR31503">
    <property type="entry name" value="VACUOLAR CALCIUM ION TRANSPORTER"/>
    <property type="match status" value="1"/>
</dbReference>
<dbReference type="Proteomes" id="UP000026915">
    <property type="component" value="Chromosome 6"/>
</dbReference>
<feature type="transmembrane region" description="Helical" evidence="9">
    <location>
        <begin position="214"/>
        <end position="232"/>
    </location>
</feature>
<feature type="transmembrane region" description="Helical" evidence="9">
    <location>
        <begin position="520"/>
        <end position="540"/>
    </location>
</feature>
<dbReference type="InterPro" id="IPR004713">
    <property type="entry name" value="CaH_exchang"/>
</dbReference>
<feature type="transmembrane region" description="Helical" evidence="9">
    <location>
        <begin position="452"/>
        <end position="472"/>
    </location>
</feature>
<dbReference type="Pfam" id="PF01699">
    <property type="entry name" value="Na_Ca_ex"/>
    <property type="match status" value="1"/>
</dbReference>
<dbReference type="GO" id="GO:0012505">
    <property type="term" value="C:endomembrane system"/>
    <property type="evidence" value="ECO:0007669"/>
    <property type="project" value="UniProtKB-SubCell"/>
</dbReference>
<reference evidence="12 13" key="1">
    <citation type="journal article" date="2013" name="Genome Biol.">
        <title>The genome sequence of the most widely cultivated cacao type and its use to identify candidate genes regulating pod color.</title>
        <authorList>
            <person name="Motamayor J.C."/>
            <person name="Mockaitis K."/>
            <person name="Schmutz J."/>
            <person name="Haiminen N."/>
            <person name="Iii D.L."/>
            <person name="Cornejo O."/>
            <person name="Findley S.D."/>
            <person name="Zheng P."/>
            <person name="Utro F."/>
            <person name="Royaert S."/>
            <person name="Saski C."/>
            <person name="Jenkins J."/>
            <person name="Podicheti R."/>
            <person name="Zhao M."/>
            <person name="Scheffler B.E."/>
            <person name="Stack J.C."/>
            <person name="Feltus F.A."/>
            <person name="Mustiga G.M."/>
            <person name="Amores F."/>
            <person name="Phillips W."/>
            <person name="Marelli J.P."/>
            <person name="May G.D."/>
            <person name="Shapiro H."/>
            <person name="Ma J."/>
            <person name="Bustamante C.D."/>
            <person name="Schnell R.J."/>
            <person name="Main D."/>
            <person name="Gilbert D."/>
            <person name="Parida L."/>
            <person name="Kuhn D.N."/>
        </authorList>
    </citation>
    <scope>NUCLEOTIDE SEQUENCE [LARGE SCALE GENOMIC DNA]</scope>
    <source>
        <strain evidence="13">cv. Matina 1-6</strain>
    </source>
</reference>
<feature type="transmembrane region" description="Helical" evidence="9">
    <location>
        <begin position="547"/>
        <end position="568"/>
    </location>
</feature>
<dbReference type="Pfam" id="PF13499">
    <property type="entry name" value="EF-hand_7"/>
    <property type="match status" value="1"/>
</dbReference>
<keyword evidence="5 9" id="KW-1133">Transmembrane helix</keyword>
<keyword evidence="7 9" id="KW-0472">Membrane</keyword>
<dbReference type="OMA" id="VTCEPTY"/>
<evidence type="ECO:0000256" key="7">
    <source>
        <dbReference type="ARBA" id="ARBA00023136"/>
    </source>
</evidence>
<feature type="transmembrane region" description="Helical" evidence="9">
    <location>
        <begin position="493"/>
        <end position="514"/>
    </location>
</feature>
<feature type="chain" id="PRO_5001599121" evidence="10">
    <location>
        <begin position="23"/>
        <end position="574"/>
    </location>
</feature>
<feature type="signal peptide" evidence="10">
    <location>
        <begin position="1"/>
        <end position="22"/>
    </location>
</feature>
<evidence type="ECO:0000256" key="2">
    <source>
        <dbReference type="ARBA" id="ARBA00022448"/>
    </source>
</evidence>
<dbReference type="GO" id="GO:0016020">
    <property type="term" value="C:membrane"/>
    <property type="evidence" value="ECO:0007669"/>
    <property type="project" value="InterPro"/>
</dbReference>
<keyword evidence="2" id="KW-0813">Transport</keyword>
<keyword evidence="3" id="KW-0050">Antiport</keyword>
<evidence type="ECO:0000313" key="12">
    <source>
        <dbReference type="EMBL" id="EOY28087.1"/>
    </source>
</evidence>
<dbReference type="GO" id="GO:0005509">
    <property type="term" value="F:calcium ion binding"/>
    <property type="evidence" value="ECO:0000318"/>
    <property type="project" value="GO_Central"/>
</dbReference>
<evidence type="ECO:0000256" key="3">
    <source>
        <dbReference type="ARBA" id="ARBA00022449"/>
    </source>
</evidence>
<feature type="transmembrane region" description="Helical" evidence="9">
    <location>
        <begin position="143"/>
        <end position="166"/>
    </location>
</feature>
<dbReference type="CDD" id="cd00051">
    <property type="entry name" value="EFh"/>
    <property type="match status" value="1"/>
</dbReference>
<feature type="transmembrane region" description="Helical" evidence="9">
    <location>
        <begin position="98"/>
        <end position="123"/>
    </location>
</feature>
<dbReference type="SUPFAM" id="SSF47473">
    <property type="entry name" value="EF-hand"/>
    <property type="match status" value="1"/>
</dbReference>
<evidence type="ECO:0000256" key="4">
    <source>
        <dbReference type="ARBA" id="ARBA00022692"/>
    </source>
</evidence>
<evidence type="ECO:0000256" key="6">
    <source>
        <dbReference type="ARBA" id="ARBA00023065"/>
    </source>
</evidence>
<proteinExistence type="predicted"/>
<protein>
    <submittedName>
        <fullName evidence="12">Sodium/calcium exchanger family protein / calcium-binding EF hand family protein, putative</fullName>
    </submittedName>
</protein>
<evidence type="ECO:0000313" key="13">
    <source>
        <dbReference type="Proteomes" id="UP000026915"/>
    </source>
</evidence>
<sequence length="574" mass="63773">MTMLRFTVAILVLILTINYGSGSRSIKEKSSPVSDGMDQTSKSSVLELDLPITTTVTCEPIYGFLPCTTTLWGQLFLLVVYEYLLSLSEEFISSGSNLFFQMFGTGIFGASLFHILGIIPQVMLVLVSGASASGETIEARATIGMGLLAGSAVLMLTLVWGSVIAFGSYDLSDTSSPNSSNPDNADTSISSNSKNKKPFSLTGYGVRTDIETRYSAIIMILSMVPFLILQLAKILSSATAVRVVVLISLIVTLALLGGYCTYQVFEPWIQDRRLEYLMRRYIQKNLLHRLVSGNGRANEFEIKKLFLKIDKNNNSRISPAELRAFILGIQIEEVGLDEEDFETKVMEEFDFSGDSDINETEFVRGVSNWLNKVNDQAQGERRLFHVNAKKNDEEKRSLLPAKKRSKARKGTDNPWWNYTKAFFLITLGTAITVLLANPLMITLQEFSTSANIPSFLVSYVVIPWALSFRLAFRAISSARQKTENAASLTFSELYGAVFMNNVMGLVIFLSLVYIRNIPWGVSAEVLVVLLICTAMGLFATFSTKIELWTCILVYLLYPISLLLIYVLTNVLGWS</sequence>
<feature type="domain" description="EF-hand" evidence="11">
    <location>
        <begin position="297"/>
        <end position="332"/>
    </location>
</feature>
<gene>
    <name evidence="12" type="ORF">TCM_029761</name>
</gene>
<dbReference type="Gene3D" id="1.10.238.10">
    <property type="entry name" value="EF-hand"/>
    <property type="match status" value="1"/>
</dbReference>
<keyword evidence="10" id="KW-0732">Signal</keyword>
<dbReference type="eggNOG" id="ENOG502QQG6">
    <property type="taxonomic scope" value="Eukaryota"/>
</dbReference>
<evidence type="ECO:0000259" key="11">
    <source>
        <dbReference type="PROSITE" id="PS50222"/>
    </source>
</evidence>
<dbReference type="GO" id="GO:0015368">
    <property type="term" value="F:calcium:monoatomic cation antiporter activity"/>
    <property type="evidence" value="ECO:0007669"/>
    <property type="project" value="UniProtKB-ARBA"/>
</dbReference>
<dbReference type="AlphaFoldDB" id="A0A061GG20"/>
<feature type="compositionally biased region" description="Low complexity" evidence="8">
    <location>
        <begin position="173"/>
        <end position="188"/>
    </location>
</feature>
<comment type="subcellular location">
    <subcellularLocation>
        <location evidence="1">Endomembrane system</location>
        <topology evidence="1">Multi-pass membrane protein</topology>
    </subcellularLocation>
</comment>
<dbReference type="InParanoid" id="A0A061GG20"/>
<keyword evidence="6" id="KW-0406">Ion transport</keyword>
<evidence type="ECO:0000256" key="9">
    <source>
        <dbReference type="SAM" id="Phobius"/>
    </source>
</evidence>
<dbReference type="InterPro" id="IPR002048">
    <property type="entry name" value="EF_hand_dom"/>
</dbReference>